<reference evidence="8" key="1">
    <citation type="submission" date="2021-01" db="EMBL/GenBank/DDBJ databases">
        <authorList>
            <person name="Corre E."/>
            <person name="Pelletier E."/>
            <person name="Niang G."/>
            <person name="Scheremetjew M."/>
            <person name="Finn R."/>
            <person name="Kale V."/>
            <person name="Holt S."/>
            <person name="Cochrane G."/>
            <person name="Meng A."/>
            <person name="Brown T."/>
            <person name="Cohen L."/>
        </authorList>
    </citation>
    <scope>NUCLEOTIDE SEQUENCE</scope>
    <source>
        <strain evidence="8">CCMP127</strain>
    </source>
</reference>
<evidence type="ECO:0000313" key="8">
    <source>
        <dbReference type="EMBL" id="CAE0401885.1"/>
    </source>
</evidence>
<evidence type="ECO:0000256" key="1">
    <source>
        <dbReference type="ARBA" id="ARBA00004141"/>
    </source>
</evidence>
<keyword evidence="3 7" id="KW-0812">Transmembrane</keyword>
<feature type="transmembrane region" description="Helical" evidence="7">
    <location>
        <begin position="360"/>
        <end position="378"/>
    </location>
</feature>
<dbReference type="PANTHER" id="PTHR10383">
    <property type="entry name" value="SERINE INCORPORATOR"/>
    <property type="match status" value="1"/>
</dbReference>
<feature type="transmembrane region" description="Helical" evidence="7">
    <location>
        <begin position="264"/>
        <end position="288"/>
    </location>
</feature>
<protein>
    <recommendedName>
        <fullName evidence="9">Serine incorporator</fullName>
    </recommendedName>
</protein>
<dbReference type="GO" id="GO:0016020">
    <property type="term" value="C:membrane"/>
    <property type="evidence" value="ECO:0007669"/>
    <property type="project" value="UniProtKB-SubCell"/>
</dbReference>
<comment type="subcellular location">
    <subcellularLocation>
        <location evidence="1">Membrane</location>
        <topology evidence="1">Multi-pass membrane protein</topology>
    </subcellularLocation>
</comment>
<evidence type="ECO:0000256" key="5">
    <source>
        <dbReference type="ARBA" id="ARBA00023136"/>
    </source>
</evidence>
<sequence>MRASSLALKTVILVGLLGVWLEQHNFLYQEEQRHSTLLVLFILGTQQALAVYPLQSAIISTIALSVTWCFCTACGSLLNACCGNDKASTIPPSVTSGRKRSVLLLFVALAIALVFQYYIGPLIIDSDEYTGWLSERWLDACSEYDDQSALLEECAGNMGVFRVAAATTLFFTLAAIAAVCKPTANREAWPAKYILFVFMCAITILIPSDPWFDSIYLNVARIGGVCFVLLQQIIILDMALDWNDSWVAKADAAEAEEAGTGRKWLGAILVSCAALFTVSIVGLCVMFAKFTGCGTNNAFISITLILIIATTAAQMSGEEGSLLGSATISLWATFLCYSAVAKNPDSECNPAVGEKDGLGIALSLGTTLISMMWTGYSWTAEDKFKRNTDEDNDASEPTIAGNSATPGDASGNRKVTGVVTGNDYGAAGDSEIPRPTAVGELDTEADEAAKNDPRRLSNSWKLNVMLAAISCWMAMSLTSWGEIAAEGNLANPQVGRVGMWIIVGSQWIVLTLYLWTLVAPRIFPDRDFS</sequence>
<accession>A0A7S3P415</accession>
<name>A0A7S3P415_9STRA</name>
<dbReference type="EMBL" id="HBIM01000237">
    <property type="protein sequence ID" value="CAE0401885.1"/>
    <property type="molecule type" value="Transcribed_RNA"/>
</dbReference>
<evidence type="ECO:0000256" key="7">
    <source>
        <dbReference type="SAM" id="Phobius"/>
    </source>
</evidence>
<dbReference type="AlphaFoldDB" id="A0A7S3P415"/>
<feature type="transmembrane region" description="Helical" evidence="7">
    <location>
        <begin position="497"/>
        <end position="518"/>
    </location>
</feature>
<evidence type="ECO:0000256" key="6">
    <source>
        <dbReference type="SAM" id="MobiDB-lite"/>
    </source>
</evidence>
<dbReference type="InterPro" id="IPR005016">
    <property type="entry name" value="TDE1/TMS"/>
</dbReference>
<organism evidence="8">
    <name type="scientific">Amphora coffeiformis</name>
    <dbReference type="NCBI Taxonomy" id="265554"/>
    <lineage>
        <taxon>Eukaryota</taxon>
        <taxon>Sar</taxon>
        <taxon>Stramenopiles</taxon>
        <taxon>Ochrophyta</taxon>
        <taxon>Bacillariophyta</taxon>
        <taxon>Bacillariophyceae</taxon>
        <taxon>Bacillariophycidae</taxon>
        <taxon>Thalassiophysales</taxon>
        <taxon>Catenulaceae</taxon>
        <taxon>Amphora</taxon>
    </lineage>
</organism>
<feature type="transmembrane region" description="Helical" evidence="7">
    <location>
        <begin position="464"/>
        <end position="485"/>
    </location>
</feature>
<dbReference type="PANTHER" id="PTHR10383:SF9">
    <property type="entry name" value="SERINE INCORPORATOR, ISOFORM F"/>
    <property type="match status" value="1"/>
</dbReference>
<dbReference type="Pfam" id="PF03348">
    <property type="entry name" value="Serinc"/>
    <property type="match status" value="1"/>
</dbReference>
<feature type="region of interest" description="Disordered" evidence="6">
    <location>
        <begin position="387"/>
        <end position="413"/>
    </location>
</feature>
<feature type="transmembrane region" description="Helical" evidence="7">
    <location>
        <begin position="294"/>
        <end position="313"/>
    </location>
</feature>
<feature type="transmembrane region" description="Helical" evidence="7">
    <location>
        <begin position="160"/>
        <end position="179"/>
    </location>
</feature>
<gene>
    <name evidence="8" type="ORF">ACOF00016_LOCUS209</name>
</gene>
<keyword evidence="5 7" id="KW-0472">Membrane</keyword>
<proteinExistence type="inferred from homology"/>
<evidence type="ECO:0008006" key="9">
    <source>
        <dbReference type="Google" id="ProtNLM"/>
    </source>
</evidence>
<keyword evidence="4 7" id="KW-1133">Transmembrane helix</keyword>
<evidence type="ECO:0000256" key="3">
    <source>
        <dbReference type="ARBA" id="ARBA00022692"/>
    </source>
</evidence>
<evidence type="ECO:0000256" key="4">
    <source>
        <dbReference type="ARBA" id="ARBA00022989"/>
    </source>
</evidence>
<feature type="transmembrane region" description="Helical" evidence="7">
    <location>
        <begin position="191"/>
        <end position="208"/>
    </location>
</feature>
<feature type="transmembrane region" description="Helical" evidence="7">
    <location>
        <begin position="102"/>
        <end position="124"/>
    </location>
</feature>
<feature type="transmembrane region" description="Helical" evidence="7">
    <location>
        <begin position="58"/>
        <end position="81"/>
    </location>
</feature>
<feature type="transmembrane region" description="Helical" evidence="7">
    <location>
        <begin position="35"/>
        <end position="52"/>
    </location>
</feature>
<comment type="similarity">
    <text evidence="2">Belongs to the TDE1 family.</text>
</comment>
<evidence type="ECO:0000256" key="2">
    <source>
        <dbReference type="ARBA" id="ARBA00006665"/>
    </source>
</evidence>